<gene>
    <name evidence="3" type="ORF">K489DRAFT_149293</name>
</gene>
<proteinExistence type="predicted"/>
<accession>A0A6J3ME39</accession>
<protein>
    <submittedName>
        <fullName evidence="3">Uncharacterized protein</fullName>
    </submittedName>
</protein>
<reference evidence="3" key="1">
    <citation type="submission" date="2020-01" db="EMBL/GenBank/DDBJ databases">
        <authorList>
            <consortium name="DOE Joint Genome Institute"/>
            <person name="Haridas S."/>
            <person name="Albert R."/>
            <person name="Binder M."/>
            <person name="Bloem J."/>
            <person name="Labutti K."/>
            <person name="Salamov A."/>
            <person name="Andreopoulos B."/>
            <person name="Baker S.E."/>
            <person name="Barry K."/>
            <person name="Bills G."/>
            <person name="Bluhm B.H."/>
            <person name="Cannon C."/>
            <person name="Castanera R."/>
            <person name="Culley D.E."/>
            <person name="Daum C."/>
            <person name="Ezra D."/>
            <person name="Gonzalez J.B."/>
            <person name="Henrissat B."/>
            <person name="Kuo A."/>
            <person name="Liang C."/>
            <person name="Lipzen A."/>
            <person name="Lutzoni F."/>
            <person name="Magnuson J."/>
            <person name="Mondo S."/>
            <person name="Nolan M."/>
            <person name="Ohm R."/>
            <person name="Pangilinan J."/>
            <person name="Park H.-J."/>
            <person name="Ramirez L."/>
            <person name="Alfaro M."/>
            <person name="Sun H."/>
            <person name="Tritt A."/>
            <person name="Yoshinaga Y."/>
            <person name="Zwiers L.-H."/>
            <person name="Turgeon B.G."/>
            <person name="Goodwin S.B."/>
            <person name="Spatafora J.W."/>
            <person name="Crous P.W."/>
            <person name="Grigoriev I.V."/>
        </authorList>
    </citation>
    <scope>NUCLEOTIDE SEQUENCE</scope>
    <source>
        <strain evidence="3">CBS 342.82</strain>
    </source>
</reference>
<reference evidence="3" key="3">
    <citation type="submission" date="2025-08" db="UniProtKB">
        <authorList>
            <consortium name="RefSeq"/>
        </authorList>
    </citation>
    <scope>IDENTIFICATION</scope>
    <source>
        <strain evidence="3">CBS 342.82</strain>
    </source>
</reference>
<evidence type="ECO:0000256" key="1">
    <source>
        <dbReference type="SAM" id="MobiDB-lite"/>
    </source>
</evidence>
<dbReference type="GeneID" id="54357006"/>
<sequence length="100" mass="10981">MFNRVHPIAPWPSWRTRTAAASTLSTPAQVCSTQNSWLSSSRSRSTSLMSLQRCKRRQDDDESPNSALRGAPGQHDSRTSSVDLHCQSPVPSGHIAIVHT</sequence>
<keyword evidence="2" id="KW-1185">Reference proteome</keyword>
<feature type="compositionally biased region" description="Low complexity" evidence="1">
    <location>
        <begin position="33"/>
        <end position="52"/>
    </location>
</feature>
<evidence type="ECO:0000313" key="2">
    <source>
        <dbReference type="Proteomes" id="UP000504637"/>
    </source>
</evidence>
<dbReference type="AlphaFoldDB" id="A0A6J3ME39"/>
<name>A0A6J3ME39_9PEZI</name>
<dbReference type="Proteomes" id="UP000504637">
    <property type="component" value="Unplaced"/>
</dbReference>
<feature type="region of interest" description="Disordered" evidence="1">
    <location>
        <begin position="33"/>
        <end position="100"/>
    </location>
</feature>
<evidence type="ECO:0000313" key="3">
    <source>
        <dbReference type="RefSeq" id="XP_033462153.1"/>
    </source>
</evidence>
<dbReference type="RefSeq" id="XP_033462153.1">
    <property type="nucleotide sequence ID" value="XM_033599207.1"/>
</dbReference>
<organism evidence="3">
    <name type="scientific">Dissoconium aciculare CBS 342.82</name>
    <dbReference type="NCBI Taxonomy" id="1314786"/>
    <lineage>
        <taxon>Eukaryota</taxon>
        <taxon>Fungi</taxon>
        <taxon>Dikarya</taxon>
        <taxon>Ascomycota</taxon>
        <taxon>Pezizomycotina</taxon>
        <taxon>Dothideomycetes</taxon>
        <taxon>Dothideomycetidae</taxon>
        <taxon>Mycosphaerellales</taxon>
        <taxon>Dissoconiaceae</taxon>
        <taxon>Dissoconium</taxon>
    </lineage>
</organism>
<reference evidence="3" key="2">
    <citation type="submission" date="2020-04" db="EMBL/GenBank/DDBJ databases">
        <authorList>
            <consortium name="NCBI Genome Project"/>
        </authorList>
    </citation>
    <scope>NUCLEOTIDE SEQUENCE</scope>
    <source>
        <strain evidence="3">CBS 342.82</strain>
    </source>
</reference>